<organism evidence="1 2">
    <name type="scientific">Crenothrix polyspora</name>
    <dbReference type="NCBI Taxonomy" id="360316"/>
    <lineage>
        <taxon>Bacteria</taxon>
        <taxon>Pseudomonadati</taxon>
        <taxon>Pseudomonadota</taxon>
        <taxon>Gammaproteobacteria</taxon>
        <taxon>Methylococcales</taxon>
        <taxon>Crenotrichaceae</taxon>
        <taxon>Crenothrix</taxon>
    </lineage>
</organism>
<reference evidence="2" key="1">
    <citation type="submission" date="2017-02" db="EMBL/GenBank/DDBJ databases">
        <authorList>
            <person name="Daims H."/>
        </authorList>
    </citation>
    <scope>NUCLEOTIDE SEQUENCE [LARGE SCALE GENOMIC DNA]</scope>
</reference>
<keyword evidence="2" id="KW-1185">Reference proteome</keyword>
<evidence type="ECO:0000313" key="2">
    <source>
        <dbReference type="Proteomes" id="UP000195442"/>
    </source>
</evidence>
<dbReference type="OrthoDB" id="5657091at2"/>
<dbReference type="Proteomes" id="UP000195442">
    <property type="component" value="Unassembled WGS sequence"/>
</dbReference>
<dbReference type="AlphaFoldDB" id="A0A1R4H363"/>
<gene>
    <name evidence="1" type="ORF">CRENPOLYSF2_1760003</name>
</gene>
<accession>A0A1R4H363</accession>
<evidence type="ECO:0000313" key="1">
    <source>
        <dbReference type="EMBL" id="SJM90669.1"/>
    </source>
</evidence>
<dbReference type="EMBL" id="FUKJ01000086">
    <property type="protein sequence ID" value="SJM90669.1"/>
    <property type="molecule type" value="Genomic_DNA"/>
</dbReference>
<name>A0A1R4H363_9GAMM</name>
<proteinExistence type="predicted"/>
<dbReference type="RefSeq" id="WP_087146190.1">
    <property type="nucleotide sequence ID" value="NZ_FUKJ01000086.1"/>
</dbReference>
<protein>
    <submittedName>
        <fullName evidence="1">Uncharacterized protein</fullName>
    </submittedName>
</protein>
<sequence length="63" mass="7254">MHTIELVNRDIEFLTIEKFMSLTAKEKSKIQSVKIIPPSLDRDDFGKIQVKYKVPSYRVAGIS</sequence>